<dbReference type="OrthoDB" id="39175at2759"/>
<evidence type="ECO:0000313" key="6">
    <source>
        <dbReference type="Proteomes" id="UP001146351"/>
    </source>
</evidence>
<dbReference type="GO" id="GO:0000976">
    <property type="term" value="F:transcription cis-regulatory region binding"/>
    <property type="evidence" value="ECO:0007669"/>
    <property type="project" value="TreeGrafter"/>
</dbReference>
<keyword evidence="6" id="KW-1185">Reference proteome</keyword>
<name>A0A9W9ILC4_9EURO</name>
<accession>A0A9W9ILC4</accession>
<dbReference type="GO" id="GO:0000981">
    <property type="term" value="F:DNA-binding transcription factor activity, RNA polymerase II-specific"/>
    <property type="evidence" value="ECO:0007669"/>
    <property type="project" value="InterPro"/>
</dbReference>
<dbReference type="GO" id="GO:0045944">
    <property type="term" value="P:positive regulation of transcription by RNA polymerase II"/>
    <property type="evidence" value="ECO:0007669"/>
    <property type="project" value="TreeGrafter"/>
</dbReference>
<dbReference type="AlphaFoldDB" id="A0A9W9ILC4"/>
<dbReference type="PANTHER" id="PTHR37534">
    <property type="entry name" value="TRANSCRIPTIONAL ACTIVATOR PROTEIN UGA3"/>
    <property type="match status" value="1"/>
</dbReference>
<dbReference type="EMBL" id="JAPQKO010000002">
    <property type="protein sequence ID" value="KAJ5179196.1"/>
    <property type="molecule type" value="Genomic_DNA"/>
</dbReference>
<reference evidence="5" key="2">
    <citation type="journal article" date="2023" name="IMA Fungus">
        <title>Comparative genomic study of the Penicillium genus elucidates a diverse pangenome and 15 lateral gene transfer events.</title>
        <authorList>
            <person name="Petersen C."/>
            <person name="Sorensen T."/>
            <person name="Nielsen M.R."/>
            <person name="Sondergaard T.E."/>
            <person name="Sorensen J.L."/>
            <person name="Fitzpatrick D.A."/>
            <person name="Frisvad J.C."/>
            <person name="Nielsen K.L."/>
        </authorList>
    </citation>
    <scope>NUCLEOTIDE SEQUENCE</scope>
    <source>
        <strain evidence="5">IBT 21917</strain>
    </source>
</reference>
<dbReference type="CDD" id="cd00067">
    <property type="entry name" value="GAL4"/>
    <property type="match status" value="1"/>
</dbReference>
<feature type="compositionally biased region" description="Low complexity" evidence="4">
    <location>
        <begin position="67"/>
        <end position="79"/>
    </location>
</feature>
<evidence type="ECO:0000313" key="5">
    <source>
        <dbReference type="EMBL" id="KAJ5179196.1"/>
    </source>
</evidence>
<evidence type="ECO:0000256" key="1">
    <source>
        <dbReference type="ARBA" id="ARBA00023015"/>
    </source>
</evidence>
<dbReference type="GO" id="GO:0008270">
    <property type="term" value="F:zinc ion binding"/>
    <property type="evidence" value="ECO:0007669"/>
    <property type="project" value="InterPro"/>
</dbReference>
<keyword evidence="1" id="KW-0805">Transcription regulation</keyword>
<protein>
    <recommendedName>
        <fullName evidence="7">Transcription factor domain-containing protein</fullName>
    </recommendedName>
</protein>
<organism evidence="5 6">
    <name type="scientific">Penicillium capsulatum</name>
    <dbReference type="NCBI Taxonomy" id="69766"/>
    <lineage>
        <taxon>Eukaryota</taxon>
        <taxon>Fungi</taxon>
        <taxon>Dikarya</taxon>
        <taxon>Ascomycota</taxon>
        <taxon>Pezizomycotina</taxon>
        <taxon>Eurotiomycetes</taxon>
        <taxon>Eurotiomycetidae</taxon>
        <taxon>Eurotiales</taxon>
        <taxon>Aspergillaceae</taxon>
        <taxon>Penicillium</taxon>
    </lineage>
</organism>
<evidence type="ECO:0008006" key="7">
    <source>
        <dbReference type="Google" id="ProtNLM"/>
    </source>
</evidence>
<proteinExistence type="predicted"/>
<evidence type="ECO:0000256" key="2">
    <source>
        <dbReference type="ARBA" id="ARBA00023163"/>
    </source>
</evidence>
<keyword evidence="3" id="KW-0539">Nucleus</keyword>
<reference evidence="5" key="1">
    <citation type="submission" date="2022-11" db="EMBL/GenBank/DDBJ databases">
        <authorList>
            <person name="Petersen C."/>
        </authorList>
    </citation>
    <scope>NUCLEOTIDE SEQUENCE</scope>
    <source>
        <strain evidence="5">IBT 21917</strain>
    </source>
</reference>
<evidence type="ECO:0000256" key="3">
    <source>
        <dbReference type="ARBA" id="ARBA00023242"/>
    </source>
</evidence>
<dbReference type="GO" id="GO:0005634">
    <property type="term" value="C:nucleus"/>
    <property type="evidence" value="ECO:0007669"/>
    <property type="project" value="TreeGrafter"/>
</dbReference>
<keyword evidence="2" id="KW-0804">Transcription</keyword>
<feature type="region of interest" description="Disordered" evidence="4">
    <location>
        <begin position="53"/>
        <end position="79"/>
    </location>
</feature>
<dbReference type="Proteomes" id="UP001146351">
    <property type="component" value="Unassembled WGS sequence"/>
</dbReference>
<gene>
    <name evidence="5" type="ORF">N7492_002406</name>
</gene>
<dbReference type="InterPro" id="IPR001138">
    <property type="entry name" value="Zn2Cys6_DnaBD"/>
</dbReference>
<dbReference type="PANTHER" id="PTHR37534:SF23">
    <property type="entry name" value="ZN(II)2CYS6 TRANSCRIPTION FACTOR (EUROFUNG)"/>
    <property type="match status" value="1"/>
</dbReference>
<sequence length="552" mass="61362">MSRQKNKGKPLDPTRPVESLTSVQCDERQPSCGTCTRLGKVCQKSPVEFRFRPVDVPKPRATVSGKQARSPSSQPASANQACNQLSHHSDPCITDLDIVRSLQHTERDVFYETHWEAVCLPAVHPLFQLSSASAWKHPILKDALLALSSCNMSRLGPEHKRVSNGNTHAFGPNLVHQTRSQLYYSSAIKGFNSMSPAEHQYHTAIIFTVLILFAYLESSMGNFEGFYCHMQGLATFLMDSRGALGDKHLHGLLIAWQQVRYVVWWARVYFSSLDIQRGLPPVPMPSLLEGCFESMHGRRIMALDIMCESHRLSFQEALRHWGPEIENPGIDHGVYALLAAETRKSDEWLAHLPESEQPIKSDLDNDLSMSVSFQSHDAALNFAYYVAGRIMQCPDALSRLETPIYSSSASNICAAEDWVRLLLGIARGINIQTAISRNSYTIGFSGLFLAVILRCQNLTLGFEIQDWLESLVRLQPTEEGAFPVYQTLGAVKAINHQRVLGREIFGISQPVDDGGGTPKFACYNSQSITSLLLHGRFSESGGLFTASVLIPT</sequence>
<feature type="region of interest" description="Disordered" evidence="4">
    <location>
        <begin position="1"/>
        <end position="29"/>
    </location>
</feature>
<evidence type="ECO:0000256" key="4">
    <source>
        <dbReference type="SAM" id="MobiDB-lite"/>
    </source>
</evidence>
<comment type="caution">
    <text evidence="5">The sequence shown here is derived from an EMBL/GenBank/DDBJ whole genome shotgun (WGS) entry which is preliminary data.</text>
</comment>